<feature type="domain" description="HTH arsR-type" evidence="5">
    <location>
        <begin position="32"/>
        <end position="115"/>
    </location>
</feature>
<dbReference type="Gene3D" id="1.10.10.10">
    <property type="entry name" value="Winged helix-like DNA-binding domain superfamily/Winged helix DNA-binding domain"/>
    <property type="match status" value="1"/>
</dbReference>
<dbReference type="PANTHER" id="PTHR33154:SF15">
    <property type="entry name" value="REGULATORY PROTEIN ARSR"/>
    <property type="match status" value="1"/>
</dbReference>
<dbReference type="Proteomes" id="UP001145799">
    <property type="component" value="Unassembled WGS sequence"/>
</dbReference>
<gene>
    <name evidence="7" type="ORF">J2S69_002902</name>
    <name evidence="6" type="ORF">O2L01_05255</name>
</gene>
<name>A0A9X3PS80_9ACTN</name>
<feature type="region of interest" description="Disordered" evidence="4">
    <location>
        <begin position="1"/>
        <end position="29"/>
    </location>
</feature>
<dbReference type="Pfam" id="PF12840">
    <property type="entry name" value="HTH_20"/>
    <property type="match status" value="1"/>
</dbReference>
<dbReference type="InterPro" id="IPR036388">
    <property type="entry name" value="WH-like_DNA-bd_sf"/>
</dbReference>
<evidence type="ECO:0000256" key="1">
    <source>
        <dbReference type="ARBA" id="ARBA00023015"/>
    </source>
</evidence>
<evidence type="ECO:0000313" key="7">
    <source>
        <dbReference type="EMBL" id="MDR7339183.1"/>
    </source>
</evidence>
<dbReference type="AlphaFoldDB" id="A0A9X3PS80"/>
<proteinExistence type="predicted"/>
<sequence length="217" mass="24715">MPVPPDLPAVPPPPAARPPLSKMDQEKISDPERMKALAHPARMAVFDFLGTRRIEGADGATATEIAEVAGMTPSAMSYHLRTLAKAGFIEEAPNRGDARERVWRLRLHSFEISAEPDAPESAQIVEREMVEAFANEHQRAFERWLQARHQLDPGLKDLSTMASGRFRLKPDELLEFRTRFFALMDEYVERSNEYTEKGDEDDGTMIFRYMLRLFPNV</sequence>
<organism evidence="6 8">
    <name type="scientific">Glycomyces lechevalierae</name>
    <dbReference type="NCBI Taxonomy" id="256034"/>
    <lineage>
        <taxon>Bacteria</taxon>
        <taxon>Bacillati</taxon>
        <taxon>Actinomycetota</taxon>
        <taxon>Actinomycetes</taxon>
        <taxon>Glycomycetales</taxon>
        <taxon>Glycomycetaceae</taxon>
        <taxon>Glycomyces</taxon>
    </lineage>
</organism>
<reference evidence="7 9" key="2">
    <citation type="submission" date="2023-07" db="EMBL/GenBank/DDBJ databases">
        <title>Sequencing the genomes of 1000 actinobacteria strains.</title>
        <authorList>
            <person name="Klenk H.-P."/>
        </authorList>
    </citation>
    <scope>NUCLEOTIDE SEQUENCE [LARGE SCALE GENOMIC DNA]</scope>
    <source>
        <strain evidence="7 9">DSM 44724</strain>
    </source>
</reference>
<feature type="compositionally biased region" description="Pro residues" evidence="4">
    <location>
        <begin position="1"/>
        <end position="17"/>
    </location>
</feature>
<keyword evidence="3" id="KW-0804">Transcription</keyword>
<keyword evidence="1" id="KW-0805">Transcription regulation</keyword>
<dbReference type="GO" id="GO:0003677">
    <property type="term" value="F:DNA binding"/>
    <property type="evidence" value="ECO:0007669"/>
    <property type="project" value="UniProtKB-KW"/>
</dbReference>
<evidence type="ECO:0000256" key="3">
    <source>
        <dbReference type="ARBA" id="ARBA00023163"/>
    </source>
</evidence>
<evidence type="ECO:0000259" key="5">
    <source>
        <dbReference type="SMART" id="SM00418"/>
    </source>
</evidence>
<evidence type="ECO:0000313" key="9">
    <source>
        <dbReference type="Proteomes" id="UP001183604"/>
    </source>
</evidence>
<dbReference type="SUPFAM" id="SSF46785">
    <property type="entry name" value="Winged helix' DNA-binding domain"/>
    <property type="match status" value="1"/>
</dbReference>
<dbReference type="InterPro" id="IPR001845">
    <property type="entry name" value="HTH_ArsR_DNA-bd_dom"/>
</dbReference>
<dbReference type="EMBL" id="JAVDYD010000001">
    <property type="protein sequence ID" value="MDR7339183.1"/>
    <property type="molecule type" value="Genomic_DNA"/>
</dbReference>
<dbReference type="EMBL" id="JAPZVQ010000002">
    <property type="protein sequence ID" value="MDA1384383.1"/>
    <property type="molecule type" value="Genomic_DNA"/>
</dbReference>
<dbReference type="GO" id="GO:0003700">
    <property type="term" value="F:DNA-binding transcription factor activity"/>
    <property type="evidence" value="ECO:0007669"/>
    <property type="project" value="InterPro"/>
</dbReference>
<dbReference type="Proteomes" id="UP001183604">
    <property type="component" value="Unassembled WGS sequence"/>
</dbReference>
<evidence type="ECO:0000256" key="4">
    <source>
        <dbReference type="SAM" id="MobiDB-lite"/>
    </source>
</evidence>
<evidence type="ECO:0000313" key="8">
    <source>
        <dbReference type="Proteomes" id="UP001145799"/>
    </source>
</evidence>
<keyword evidence="2 7" id="KW-0238">DNA-binding</keyword>
<evidence type="ECO:0000256" key="2">
    <source>
        <dbReference type="ARBA" id="ARBA00023125"/>
    </source>
</evidence>
<dbReference type="InterPro" id="IPR051081">
    <property type="entry name" value="HTH_MetalResp_TranReg"/>
</dbReference>
<reference evidence="6" key="1">
    <citation type="submission" date="2022-12" db="EMBL/GenBank/DDBJ databases">
        <title>Gycomyces niveus sp.nov., a novel actinomycete isolated from soil in Shouguang.</title>
        <authorList>
            <person name="Yang X."/>
        </authorList>
    </citation>
    <scope>NUCLEOTIDE SEQUENCE</scope>
    <source>
        <strain evidence="6">DSM 44724</strain>
    </source>
</reference>
<dbReference type="SMART" id="SM00418">
    <property type="entry name" value="HTH_ARSR"/>
    <property type="match status" value="1"/>
</dbReference>
<accession>A0A9X3PS80</accession>
<dbReference type="InterPro" id="IPR011991">
    <property type="entry name" value="ArsR-like_HTH"/>
</dbReference>
<comment type="caution">
    <text evidence="6">The sequence shown here is derived from an EMBL/GenBank/DDBJ whole genome shotgun (WGS) entry which is preliminary data.</text>
</comment>
<dbReference type="CDD" id="cd00090">
    <property type="entry name" value="HTH_ARSR"/>
    <property type="match status" value="1"/>
</dbReference>
<protein>
    <submittedName>
        <fullName evidence="7">DNA-binding transcriptional ArsR family regulator</fullName>
    </submittedName>
    <submittedName>
        <fullName evidence="6">Helix-turn-helix domain-containing protein</fullName>
    </submittedName>
</protein>
<dbReference type="InterPro" id="IPR036390">
    <property type="entry name" value="WH_DNA-bd_sf"/>
</dbReference>
<dbReference type="RefSeq" id="WP_270120828.1">
    <property type="nucleotide sequence ID" value="NZ_BAAAOM010000004.1"/>
</dbReference>
<dbReference type="PANTHER" id="PTHR33154">
    <property type="entry name" value="TRANSCRIPTIONAL REGULATOR, ARSR FAMILY"/>
    <property type="match status" value="1"/>
</dbReference>
<keyword evidence="9" id="KW-1185">Reference proteome</keyword>
<evidence type="ECO:0000313" key="6">
    <source>
        <dbReference type="EMBL" id="MDA1384383.1"/>
    </source>
</evidence>